<comment type="caution">
    <text evidence="4">The sequence shown here is derived from an EMBL/GenBank/DDBJ whole genome shotgun (WGS) entry which is preliminary data.</text>
</comment>
<evidence type="ECO:0000256" key="3">
    <source>
        <dbReference type="SAM" id="SignalP"/>
    </source>
</evidence>
<dbReference type="InterPro" id="IPR003423">
    <property type="entry name" value="OMP_efflux"/>
</dbReference>
<dbReference type="SUPFAM" id="SSF56954">
    <property type="entry name" value="Outer membrane efflux proteins (OEP)"/>
    <property type="match status" value="1"/>
</dbReference>
<dbReference type="PANTHER" id="PTHR30203:SF29">
    <property type="entry name" value="PROTEIN CYAE"/>
    <property type="match status" value="1"/>
</dbReference>
<keyword evidence="2" id="KW-0998">Cell outer membrane</keyword>
<feature type="signal peptide" evidence="3">
    <location>
        <begin position="1"/>
        <end position="20"/>
    </location>
</feature>
<comment type="function">
    <text evidence="2">CyaE is necessary for transport of calmodulin-sensitive adenylate cyclase-hemolysin (cyclolysin).</text>
</comment>
<dbReference type="InterPro" id="IPR010131">
    <property type="entry name" value="MdtP/NodT-like"/>
</dbReference>
<keyword evidence="2" id="KW-0204">Cytolysis</keyword>
<keyword evidence="2" id="KW-0813">Transport</keyword>
<dbReference type="EMBL" id="JBHSLL010000056">
    <property type="protein sequence ID" value="MFC5387406.1"/>
    <property type="molecule type" value="Genomic_DNA"/>
</dbReference>
<feature type="chain" id="PRO_5047185875" description="Protein CyaE" evidence="3">
    <location>
        <begin position="21"/>
        <end position="499"/>
    </location>
</feature>
<dbReference type="PANTHER" id="PTHR30203">
    <property type="entry name" value="OUTER MEMBRANE CATION EFFLUX PROTEIN"/>
    <property type="match status" value="1"/>
</dbReference>
<dbReference type="Pfam" id="PF02321">
    <property type="entry name" value="OEP"/>
    <property type="match status" value="2"/>
</dbReference>
<dbReference type="PROSITE" id="PS51257">
    <property type="entry name" value="PROKAR_LIPOPROTEIN"/>
    <property type="match status" value="1"/>
</dbReference>
<keyword evidence="3" id="KW-0732">Signal</keyword>
<keyword evidence="2" id="KW-0354">Hemolysis</keyword>
<keyword evidence="5" id="KW-1185">Reference proteome</keyword>
<dbReference type="InterPro" id="IPR028351">
    <property type="entry name" value="CyaE"/>
</dbReference>
<keyword evidence="2" id="KW-0472">Membrane</keyword>
<reference evidence="5" key="1">
    <citation type="journal article" date="2019" name="Int. J. Syst. Evol. Microbiol.">
        <title>The Global Catalogue of Microorganisms (GCM) 10K type strain sequencing project: providing services to taxonomists for standard genome sequencing and annotation.</title>
        <authorList>
            <consortium name="The Broad Institute Genomics Platform"/>
            <consortium name="The Broad Institute Genome Sequencing Center for Infectious Disease"/>
            <person name="Wu L."/>
            <person name="Ma J."/>
        </authorList>
    </citation>
    <scope>NUCLEOTIDE SEQUENCE [LARGE SCALE GENOMIC DNA]</scope>
    <source>
        <strain evidence="5">CGMCC 4.1415</strain>
    </source>
</reference>
<dbReference type="Proteomes" id="UP001596016">
    <property type="component" value="Unassembled WGS sequence"/>
</dbReference>
<proteinExistence type="inferred from homology"/>
<gene>
    <name evidence="4" type="ORF">ACFPLB_15715</name>
</gene>
<evidence type="ECO:0000313" key="4">
    <source>
        <dbReference type="EMBL" id="MFC5387406.1"/>
    </source>
</evidence>
<evidence type="ECO:0000313" key="5">
    <source>
        <dbReference type="Proteomes" id="UP001596016"/>
    </source>
</evidence>
<evidence type="ECO:0000256" key="1">
    <source>
        <dbReference type="ARBA" id="ARBA00007613"/>
    </source>
</evidence>
<comment type="subcellular location">
    <subcellularLocation>
        <location evidence="2">Cell outer membrane</location>
        <topology evidence="2">Peripheral membrane protein</topology>
    </subcellularLocation>
</comment>
<accession>A0ABW0H2M2</accession>
<organism evidence="4 5">
    <name type="scientific">Aquamicrobium segne</name>
    <dbReference type="NCBI Taxonomy" id="469547"/>
    <lineage>
        <taxon>Bacteria</taxon>
        <taxon>Pseudomonadati</taxon>
        <taxon>Pseudomonadota</taxon>
        <taxon>Alphaproteobacteria</taxon>
        <taxon>Hyphomicrobiales</taxon>
        <taxon>Phyllobacteriaceae</taxon>
        <taxon>Aquamicrobium</taxon>
    </lineage>
</organism>
<protein>
    <recommendedName>
        <fullName evidence="2">Protein CyaE</fullName>
    </recommendedName>
</protein>
<comment type="similarity">
    <text evidence="1 2">Belongs to the outer membrane factor (OMF) (TC 1.B.17) family.</text>
</comment>
<sequence length="499" mass="52218">MRMRWLFPAALIALAVTGCANEAIERASLSPSKPWVAQAQPRKTGGPADFSVPAEPKLAQIANPVLIDPEHAYDLAGLIDIAQRSSPATRHAWEVSRQAALASGMVEASFLPLITASVIGGVQKNSTPVDVPLVGRVDVESTLKGVTPVLALQWLVFDFGQRAALSKAARQVSFASNVTFNAAHQKLIFDVTRRYYEHGAAIEGHRIAAQTLANSKSVLRAVEAQLQQGRATAVELALARQQLAQSELRLVRAGGQQQDSYQALLGAMGVNATVRLKVAAPNRRQLPARFDALTQTVLESAMQRRPDLLAAYAALKAGEAQVEAAKAGMMPKIVVAGTLASNSSRFHAGNLSDIGSSTAQSSVLVVASVPLFDGGLRAAQVKTAQAGAAAAAETFRQVQLAAISEIVIASNVLETTLAANKAAGVLVQTSATAFDAALEAYRNGLGTIVIVNEANSALLDARLTKADAEVAVLISAANLAFFTGALTSVDKIPGTVMGR</sequence>
<evidence type="ECO:0000256" key="2">
    <source>
        <dbReference type="PIRNR" id="PIRNR001892"/>
    </source>
</evidence>
<dbReference type="PIRSF" id="PIRSF001892">
    <property type="entry name" value="CyaE"/>
    <property type="match status" value="1"/>
</dbReference>
<dbReference type="RefSeq" id="WP_378231356.1">
    <property type="nucleotide sequence ID" value="NZ_JBHSLL010000056.1"/>
</dbReference>
<name>A0ABW0H2M2_9HYPH</name>
<dbReference type="Gene3D" id="1.20.1600.10">
    <property type="entry name" value="Outer membrane efflux proteins (OEP)"/>
    <property type="match status" value="1"/>
</dbReference>